<reference evidence="1" key="1">
    <citation type="journal article" date="2023" name="Access Microbiol">
        <title>De-novo genome assembly for Akanthomyces muscarius, a biocontrol agent of insect agricultural pests.</title>
        <authorList>
            <person name="Erdos Z."/>
            <person name="Studholme D.J."/>
            <person name="Raymond B."/>
            <person name="Sharma M."/>
        </authorList>
    </citation>
    <scope>NUCLEOTIDE SEQUENCE</scope>
    <source>
        <strain evidence="1">Ve6</strain>
    </source>
</reference>
<dbReference type="Proteomes" id="UP001144673">
    <property type="component" value="Chromosome 1"/>
</dbReference>
<name>A0A9W8QRG0_AKAMU</name>
<gene>
    <name evidence="1" type="ORF">LMH87_006770</name>
</gene>
<dbReference type="RefSeq" id="XP_056060039.1">
    <property type="nucleotide sequence ID" value="XM_056204709.1"/>
</dbReference>
<keyword evidence="2" id="KW-1185">Reference proteome</keyword>
<proteinExistence type="predicted"/>
<evidence type="ECO:0000313" key="2">
    <source>
        <dbReference type="Proteomes" id="UP001144673"/>
    </source>
</evidence>
<accession>A0A9W8QRG0</accession>
<organism evidence="1 2">
    <name type="scientific">Akanthomyces muscarius</name>
    <name type="common">Entomopathogenic fungus</name>
    <name type="synonym">Lecanicillium muscarium</name>
    <dbReference type="NCBI Taxonomy" id="2231603"/>
    <lineage>
        <taxon>Eukaryota</taxon>
        <taxon>Fungi</taxon>
        <taxon>Dikarya</taxon>
        <taxon>Ascomycota</taxon>
        <taxon>Pezizomycotina</taxon>
        <taxon>Sordariomycetes</taxon>
        <taxon>Hypocreomycetidae</taxon>
        <taxon>Hypocreales</taxon>
        <taxon>Cordycipitaceae</taxon>
        <taxon>Akanthomyces</taxon>
    </lineage>
</organism>
<dbReference type="AlphaFoldDB" id="A0A9W8QRG0"/>
<sequence>MVETAPAISATGYVTPFSSVAFPIRLAPGIKGSARQRDQSLFLAKGINSPSFEEPTQAPSLVSFSE</sequence>
<comment type="caution">
    <text evidence="1">The sequence shown here is derived from an EMBL/GenBank/DDBJ whole genome shotgun (WGS) entry which is preliminary data.</text>
</comment>
<protein>
    <submittedName>
        <fullName evidence="1">Uncharacterized protein</fullName>
    </submittedName>
</protein>
<dbReference type="GeneID" id="80893929"/>
<dbReference type="KEGG" id="amus:LMH87_006770"/>
<evidence type="ECO:0000313" key="1">
    <source>
        <dbReference type="EMBL" id="KAJ4165124.1"/>
    </source>
</evidence>
<dbReference type="EMBL" id="JAJHUN010000001">
    <property type="protein sequence ID" value="KAJ4165124.1"/>
    <property type="molecule type" value="Genomic_DNA"/>
</dbReference>